<dbReference type="SUPFAM" id="SSF56645">
    <property type="entry name" value="Acyl-CoA dehydrogenase NM domain-like"/>
    <property type="match status" value="1"/>
</dbReference>
<keyword evidence="4" id="KW-1185">Reference proteome</keyword>
<feature type="region of interest" description="Disordered" evidence="1">
    <location>
        <begin position="157"/>
        <end position="178"/>
    </location>
</feature>
<dbReference type="EC" id="1.-.-.-" evidence="3"/>
<evidence type="ECO:0000256" key="1">
    <source>
        <dbReference type="SAM" id="MobiDB-lite"/>
    </source>
</evidence>
<keyword evidence="3" id="KW-0560">Oxidoreductase</keyword>
<gene>
    <name evidence="3" type="ORF">QWZ12_11535</name>
</gene>
<evidence type="ECO:0000259" key="2">
    <source>
        <dbReference type="Pfam" id="PF02771"/>
    </source>
</evidence>
<protein>
    <submittedName>
        <fullName evidence="3">Acyl-CoA dehydrogenase family protein</fullName>
        <ecNumber evidence="3">1.-.-.-</ecNumber>
    </submittedName>
</protein>
<comment type="caution">
    <text evidence="3">The sequence shown here is derived from an EMBL/GenBank/DDBJ whole genome shotgun (WGS) entry which is preliminary data.</text>
</comment>
<dbReference type="Gene3D" id="1.10.540.10">
    <property type="entry name" value="Acyl-CoA dehydrogenase/oxidase, N-terminal domain"/>
    <property type="match status" value="1"/>
</dbReference>
<name>A0ABT8BIB1_9HYPH</name>
<dbReference type="EMBL" id="JAUFPX010000008">
    <property type="protein sequence ID" value="MDN3591245.1"/>
    <property type="molecule type" value="Genomic_DNA"/>
</dbReference>
<dbReference type="InterPro" id="IPR009100">
    <property type="entry name" value="AcylCoA_DH/oxidase_NM_dom_sf"/>
</dbReference>
<sequence length="178" mass="18879">MTFAVPPPNPAALAERCTARAAEHDRSGRLAHENIAALRETGLVALTMPRRLGGGLTLARATAVVVTVGRGDPATGLVHAITLLQHELIHRDGAPWPRTVPDAVGWDAEARFALINALRVEPEFGTPARGGLPATCARRDGDGWRVMGRKIFSTGAGALNPCGPRRPRSPIHRLTSVS</sequence>
<evidence type="ECO:0000313" key="4">
    <source>
        <dbReference type="Proteomes" id="UP001224644"/>
    </source>
</evidence>
<evidence type="ECO:0000313" key="3">
    <source>
        <dbReference type="EMBL" id="MDN3591245.1"/>
    </source>
</evidence>
<accession>A0ABT8BIB1</accession>
<dbReference type="Proteomes" id="UP001224644">
    <property type="component" value="Unassembled WGS sequence"/>
</dbReference>
<dbReference type="InterPro" id="IPR013786">
    <property type="entry name" value="AcylCoA_DH/ox_N"/>
</dbReference>
<dbReference type="RefSeq" id="WP_238224978.1">
    <property type="nucleotide sequence ID" value="NZ_BPQD01000009.1"/>
</dbReference>
<organism evidence="3 4">
    <name type="scientific">Methylobacterium adhaesivum</name>
    <dbReference type="NCBI Taxonomy" id="333297"/>
    <lineage>
        <taxon>Bacteria</taxon>
        <taxon>Pseudomonadati</taxon>
        <taxon>Pseudomonadota</taxon>
        <taxon>Alphaproteobacteria</taxon>
        <taxon>Hyphomicrobiales</taxon>
        <taxon>Methylobacteriaceae</taxon>
        <taxon>Methylobacterium</taxon>
    </lineage>
</organism>
<dbReference type="GO" id="GO:0016491">
    <property type="term" value="F:oxidoreductase activity"/>
    <property type="evidence" value="ECO:0007669"/>
    <property type="project" value="UniProtKB-KW"/>
</dbReference>
<reference evidence="4" key="1">
    <citation type="journal article" date="2019" name="Int. J. Syst. Evol. Microbiol.">
        <title>The Global Catalogue of Microorganisms (GCM) 10K type strain sequencing project: providing services to taxonomists for standard genome sequencing and annotation.</title>
        <authorList>
            <consortium name="The Broad Institute Genomics Platform"/>
            <consortium name="The Broad Institute Genome Sequencing Center for Infectious Disease"/>
            <person name="Wu L."/>
            <person name="Ma J."/>
        </authorList>
    </citation>
    <scope>NUCLEOTIDE SEQUENCE [LARGE SCALE GENOMIC DNA]</scope>
    <source>
        <strain evidence="4">CECT 7069</strain>
    </source>
</reference>
<feature type="domain" description="Acyl-CoA dehydrogenase/oxidase N-terminal" evidence="2">
    <location>
        <begin position="13"/>
        <end position="93"/>
    </location>
</feature>
<dbReference type="Pfam" id="PF02771">
    <property type="entry name" value="Acyl-CoA_dh_N"/>
    <property type="match status" value="1"/>
</dbReference>
<proteinExistence type="predicted"/>
<dbReference type="InterPro" id="IPR037069">
    <property type="entry name" value="AcylCoA_DH/ox_N_sf"/>
</dbReference>